<dbReference type="AlphaFoldDB" id="A0A1Z2XLD7"/>
<protein>
    <submittedName>
        <fullName evidence="3">Cell wall hydrolase</fullName>
    </submittedName>
</protein>
<dbReference type="InterPro" id="IPR042047">
    <property type="entry name" value="SleB_dom1"/>
</dbReference>
<dbReference type="EMBL" id="CP065321">
    <property type="protein sequence ID" value="QQR28546.1"/>
    <property type="molecule type" value="Genomic_DNA"/>
</dbReference>
<dbReference type="RefSeq" id="WP_066537110.1">
    <property type="nucleotide sequence ID" value="NZ_CAJTCQ010000002.1"/>
</dbReference>
<feature type="domain" description="Cell wall hydrolase SleB" evidence="1">
    <location>
        <begin position="19"/>
        <end position="135"/>
    </location>
</feature>
<evidence type="ECO:0000313" key="4">
    <source>
        <dbReference type="Proteomes" id="UP000196710"/>
    </source>
</evidence>
<dbReference type="EMBL" id="CP021422">
    <property type="protein sequence ID" value="ASB39258.1"/>
    <property type="molecule type" value="Genomic_DNA"/>
</dbReference>
<keyword evidence="4" id="KW-1185">Reference proteome</keyword>
<reference evidence="3 5" key="3">
    <citation type="submission" date="2020-11" db="EMBL/GenBank/DDBJ databases">
        <title>Closed and high quality bacterial genomes of the OMM12 community.</title>
        <authorList>
            <person name="Marbouty M."/>
            <person name="Lamy-Besnier Q."/>
            <person name="Debarbieux L."/>
            <person name="Koszul R."/>
        </authorList>
    </citation>
    <scope>NUCLEOTIDE SEQUENCE [LARGE SCALE GENOMIC DNA]</scope>
    <source>
        <strain evidence="3 5">KB18</strain>
    </source>
</reference>
<reference evidence="2" key="1">
    <citation type="journal article" date="2017" name="Genome Announc.">
        <title>High-Quality Whole-Genome Sequences of the Oligo-Mouse-Microbiota Bacterial Community.</title>
        <authorList>
            <person name="Garzetti D."/>
            <person name="Brugiroux S."/>
            <person name="Bunk B."/>
            <person name="Pukall R."/>
            <person name="McCoy K.D."/>
            <person name="Macpherson A.J."/>
            <person name="Stecher B."/>
        </authorList>
    </citation>
    <scope>NUCLEOTIDE SEQUENCE</scope>
    <source>
        <strain evidence="2">KB18</strain>
    </source>
</reference>
<gene>
    <name evidence="2" type="ORF">ADH66_00450</name>
    <name evidence="3" type="ORF">I5Q82_10445</name>
</gene>
<dbReference type="Pfam" id="PF07486">
    <property type="entry name" value="Hydrolase_2"/>
    <property type="match status" value="1"/>
</dbReference>
<dbReference type="Gene3D" id="1.10.10.2520">
    <property type="entry name" value="Cell wall hydrolase SleB, domain 1"/>
    <property type="match status" value="1"/>
</dbReference>
<name>A0A1Z2XLD7_9FIRM</name>
<organism evidence="3 5">
    <name type="scientific">Acutalibacter muris</name>
    <dbReference type="NCBI Taxonomy" id="1796620"/>
    <lineage>
        <taxon>Bacteria</taxon>
        <taxon>Bacillati</taxon>
        <taxon>Bacillota</taxon>
        <taxon>Clostridia</taxon>
        <taxon>Eubacteriales</taxon>
        <taxon>Acutalibacteraceae</taxon>
        <taxon>Acutalibacter</taxon>
    </lineage>
</organism>
<dbReference type="Proteomes" id="UP000596035">
    <property type="component" value="Chromosome"/>
</dbReference>
<evidence type="ECO:0000313" key="3">
    <source>
        <dbReference type="EMBL" id="QQR28546.1"/>
    </source>
</evidence>
<evidence type="ECO:0000259" key="1">
    <source>
        <dbReference type="Pfam" id="PF07486"/>
    </source>
</evidence>
<dbReference type="KEGG" id="amur:ADH66_00450"/>
<evidence type="ECO:0000313" key="2">
    <source>
        <dbReference type="EMBL" id="ASB39258.1"/>
    </source>
</evidence>
<reference evidence="4" key="2">
    <citation type="submission" date="2017-05" db="EMBL/GenBank/DDBJ databases">
        <title>Improved OligoMM genomes.</title>
        <authorList>
            <person name="Garzetti D."/>
        </authorList>
    </citation>
    <scope>NUCLEOTIDE SEQUENCE [LARGE SCALE GENOMIC DNA]</scope>
    <source>
        <strain evidence="4">KB18</strain>
    </source>
</reference>
<accession>A0A1Z2XLD7</accession>
<proteinExistence type="predicted"/>
<evidence type="ECO:0000313" key="5">
    <source>
        <dbReference type="Proteomes" id="UP000596035"/>
    </source>
</evidence>
<dbReference type="Proteomes" id="UP000196710">
    <property type="component" value="Chromosome"/>
</dbReference>
<sequence length="144" mass="16492">MAFSDREILARIIECEAGGEGDTGMQAVACVVMNRVQVTYGEYGRLMTLREVVYQPKQFTCVMETVGGQYNMQNIYNMRPTDVHYNIADWAIAGNRLTNLGFALWYFNPFRPTCRENFPSQVGQFVIRLGDHCFYNPTESYAET</sequence>
<dbReference type="GO" id="GO:0016787">
    <property type="term" value="F:hydrolase activity"/>
    <property type="evidence" value="ECO:0007669"/>
    <property type="project" value="UniProtKB-KW"/>
</dbReference>
<keyword evidence="3" id="KW-0378">Hydrolase</keyword>
<dbReference type="InterPro" id="IPR011105">
    <property type="entry name" value="Cell_wall_hydrolase_SleB"/>
</dbReference>